<keyword evidence="3" id="KW-1185">Reference proteome</keyword>
<organism evidence="2 3">
    <name type="scientific">Ottowia thiooxydans</name>
    <dbReference type="NCBI Taxonomy" id="219182"/>
    <lineage>
        <taxon>Bacteria</taxon>
        <taxon>Pseudomonadati</taxon>
        <taxon>Pseudomonadota</taxon>
        <taxon>Betaproteobacteria</taxon>
        <taxon>Burkholderiales</taxon>
        <taxon>Comamonadaceae</taxon>
        <taxon>Ottowia</taxon>
    </lineage>
</organism>
<evidence type="ECO:0000313" key="2">
    <source>
        <dbReference type="EMBL" id="MET4580405.1"/>
    </source>
</evidence>
<feature type="signal peptide" evidence="1">
    <location>
        <begin position="1"/>
        <end position="25"/>
    </location>
</feature>
<protein>
    <submittedName>
        <fullName evidence="2">Uncharacterized protein</fullName>
    </submittedName>
</protein>
<feature type="chain" id="PRO_5046239400" evidence="1">
    <location>
        <begin position="26"/>
        <end position="133"/>
    </location>
</feature>
<evidence type="ECO:0000256" key="1">
    <source>
        <dbReference type="SAM" id="SignalP"/>
    </source>
</evidence>
<name>A0ABV2QHA0_9BURK</name>
<accession>A0ABV2QHA0</accession>
<comment type="caution">
    <text evidence="2">The sequence shown here is derived from an EMBL/GenBank/DDBJ whole genome shotgun (WGS) entry which is preliminary data.</text>
</comment>
<dbReference type="Proteomes" id="UP001549320">
    <property type="component" value="Unassembled WGS sequence"/>
</dbReference>
<evidence type="ECO:0000313" key="3">
    <source>
        <dbReference type="Proteomes" id="UP001549320"/>
    </source>
</evidence>
<keyword evidence="1" id="KW-0732">Signal</keyword>
<proteinExistence type="predicted"/>
<dbReference type="EMBL" id="JBEPSH010000017">
    <property type="protein sequence ID" value="MET4580405.1"/>
    <property type="molecule type" value="Genomic_DNA"/>
</dbReference>
<reference evidence="2 3" key="1">
    <citation type="submission" date="2024-06" db="EMBL/GenBank/DDBJ databases">
        <title>Sorghum-associated microbial communities from plants grown in Nebraska, USA.</title>
        <authorList>
            <person name="Schachtman D."/>
        </authorList>
    </citation>
    <scope>NUCLEOTIDE SEQUENCE [LARGE SCALE GENOMIC DNA]</scope>
    <source>
        <strain evidence="2 3">2709</strain>
    </source>
</reference>
<gene>
    <name evidence="2" type="ORF">ABIE13_005546</name>
</gene>
<sequence>MKLHAAKNFATFVMACSMFASAALAAGDKHDHAHAHKPLHGGVVVEVRDMDYELVAKPESIQLYLRDHGKPADISKATAKVTLLTGSETQALELKPAGDKLEATGSFKLSAGTKAVAVVIVNGKPATARFTLK</sequence>